<evidence type="ECO:0000256" key="5">
    <source>
        <dbReference type="ARBA" id="ARBA00022691"/>
    </source>
</evidence>
<gene>
    <name evidence="6" type="primary">rsmC</name>
    <name evidence="9" type="ORF">K8V79_05735</name>
</gene>
<sequence>MDPKSEVLLRQYDYLSGRILLLNAPTDELLAEFGESIQPSIWTWNFNDYQYFQARQAEVHFGTEIPAGEFDQAVIFVPKSKELLNYLLHNLAVQLKQGSSIFLVGEKKGGVERAAKQLQAYGKATKLDSARHCQLWQLTLDCAVEAKTLADWAQTYTVPTPKGELTVCALPGVFSQNRLDVGTAVLLPYLNQVSSGKIADFGCGAGVMSAYLAKLNPENRIFALDVDAFALASTQMTFEKNQLSPQQLEIKAISGIEDAPLFLHAIVSNPPFHQGIQTHYDASENLCKTARRHLKSGGELWIVANRFLNYPTLIEQSFGQCTVKTDQSGFKVLFASTQKNFKES</sequence>
<dbReference type="InterPro" id="IPR029063">
    <property type="entry name" value="SAM-dependent_MTases_sf"/>
</dbReference>
<dbReference type="InterPro" id="IPR023543">
    <property type="entry name" value="rRNA_ssu_MeTfrase_C"/>
</dbReference>
<dbReference type="EMBL" id="DYWX01000058">
    <property type="protein sequence ID" value="HJF27732.1"/>
    <property type="molecule type" value="Genomic_DNA"/>
</dbReference>
<comment type="similarity">
    <text evidence="6">Belongs to the methyltransferase superfamily. RsmC family.</text>
</comment>
<dbReference type="AlphaFoldDB" id="A0A9D2USB2"/>
<dbReference type="HAMAP" id="MF_01862">
    <property type="entry name" value="16SrRNA_methyltr_C"/>
    <property type="match status" value="1"/>
</dbReference>
<dbReference type="Pfam" id="PF05175">
    <property type="entry name" value="MTS"/>
    <property type="match status" value="1"/>
</dbReference>
<comment type="function">
    <text evidence="6">Specifically methylates the guanine in position 1207 of 16S rRNA in the 30S particle.</text>
</comment>
<dbReference type="EC" id="2.1.1.172" evidence="6"/>
<evidence type="ECO:0000256" key="3">
    <source>
        <dbReference type="ARBA" id="ARBA00022603"/>
    </source>
</evidence>
<evidence type="ECO:0000256" key="4">
    <source>
        <dbReference type="ARBA" id="ARBA00022679"/>
    </source>
</evidence>
<protein>
    <recommendedName>
        <fullName evidence="6">Ribosomal RNA small subunit methyltransferase C</fullName>
        <ecNumber evidence="6">2.1.1.172</ecNumber>
    </recommendedName>
    <alternativeName>
        <fullName evidence="6">16S rRNA m2G1207 methyltransferase</fullName>
    </alternativeName>
    <alternativeName>
        <fullName evidence="6">rRNA (guanine-N(2)-)-methyltransferase RsmC</fullName>
    </alternativeName>
</protein>
<keyword evidence="1 6" id="KW-0963">Cytoplasm</keyword>
<keyword evidence="5 6" id="KW-0949">S-adenosyl-L-methionine</keyword>
<dbReference type="PANTHER" id="PTHR47816:SF4">
    <property type="entry name" value="RIBOSOMAL RNA SMALL SUBUNIT METHYLTRANSFERASE C"/>
    <property type="match status" value="1"/>
</dbReference>
<evidence type="ECO:0000259" key="7">
    <source>
        <dbReference type="Pfam" id="PF05175"/>
    </source>
</evidence>
<dbReference type="Proteomes" id="UP000787156">
    <property type="component" value="Unassembled WGS sequence"/>
</dbReference>
<dbReference type="GO" id="GO:0003676">
    <property type="term" value="F:nucleic acid binding"/>
    <property type="evidence" value="ECO:0007669"/>
    <property type="project" value="InterPro"/>
</dbReference>
<dbReference type="Gene3D" id="3.40.50.150">
    <property type="entry name" value="Vaccinia Virus protein VP39"/>
    <property type="match status" value="2"/>
</dbReference>
<keyword evidence="2 6" id="KW-0698">rRNA processing</keyword>
<dbReference type="Pfam" id="PF08468">
    <property type="entry name" value="MTS_N"/>
    <property type="match status" value="1"/>
</dbReference>
<dbReference type="PANTHER" id="PTHR47816">
    <property type="entry name" value="RIBOSOMAL RNA SMALL SUBUNIT METHYLTRANSFERASE C"/>
    <property type="match status" value="1"/>
</dbReference>
<comment type="subcellular location">
    <subcellularLocation>
        <location evidence="6">Cytoplasm</location>
    </subcellularLocation>
</comment>
<evidence type="ECO:0000313" key="9">
    <source>
        <dbReference type="EMBL" id="HJF27732.1"/>
    </source>
</evidence>
<dbReference type="InterPro" id="IPR007848">
    <property type="entry name" value="Small_mtfrase_dom"/>
</dbReference>
<dbReference type="SUPFAM" id="SSF53335">
    <property type="entry name" value="S-adenosyl-L-methionine-dependent methyltransferases"/>
    <property type="match status" value="1"/>
</dbReference>
<name>A0A9D2USB2_ACILW</name>
<keyword evidence="3 6" id="KW-0489">Methyltransferase</keyword>
<evidence type="ECO:0000256" key="1">
    <source>
        <dbReference type="ARBA" id="ARBA00022490"/>
    </source>
</evidence>
<dbReference type="PROSITE" id="PS00092">
    <property type="entry name" value="N6_MTASE"/>
    <property type="match status" value="1"/>
</dbReference>
<evidence type="ECO:0000259" key="8">
    <source>
        <dbReference type="Pfam" id="PF08468"/>
    </source>
</evidence>
<feature type="domain" description="Methyltransferase small N-terminal" evidence="8">
    <location>
        <begin position="5"/>
        <end position="156"/>
    </location>
</feature>
<comment type="subunit">
    <text evidence="6">Monomer.</text>
</comment>
<evidence type="ECO:0000313" key="10">
    <source>
        <dbReference type="Proteomes" id="UP000787156"/>
    </source>
</evidence>
<dbReference type="GO" id="GO:0005737">
    <property type="term" value="C:cytoplasm"/>
    <property type="evidence" value="ECO:0007669"/>
    <property type="project" value="UniProtKB-SubCell"/>
</dbReference>
<comment type="catalytic activity">
    <reaction evidence="6">
        <text>guanosine(1207) in 16S rRNA + S-adenosyl-L-methionine = N(2)-methylguanosine(1207) in 16S rRNA + S-adenosyl-L-homocysteine + H(+)</text>
        <dbReference type="Rhea" id="RHEA:42736"/>
        <dbReference type="Rhea" id="RHEA-COMP:10213"/>
        <dbReference type="Rhea" id="RHEA-COMP:10214"/>
        <dbReference type="ChEBI" id="CHEBI:15378"/>
        <dbReference type="ChEBI" id="CHEBI:57856"/>
        <dbReference type="ChEBI" id="CHEBI:59789"/>
        <dbReference type="ChEBI" id="CHEBI:74269"/>
        <dbReference type="ChEBI" id="CHEBI:74481"/>
        <dbReference type="EC" id="2.1.1.172"/>
    </reaction>
</comment>
<dbReference type="InterPro" id="IPR013675">
    <property type="entry name" value="Mtase_sm_N"/>
</dbReference>
<keyword evidence="4 6" id="KW-0808">Transferase</keyword>
<evidence type="ECO:0000256" key="6">
    <source>
        <dbReference type="HAMAP-Rule" id="MF_01862"/>
    </source>
</evidence>
<reference evidence="9" key="2">
    <citation type="submission" date="2021-09" db="EMBL/GenBank/DDBJ databases">
        <authorList>
            <person name="Gilroy R."/>
        </authorList>
    </citation>
    <scope>NUCLEOTIDE SEQUENCE</scope>
    <source>
        <strain evidence="9">CHK135-1449</strain>
    </source>
</reference>
<comment type="caution">
    <text evidence="9">The sequence shown here is derived from an EMBL/GenBank/DDBJ whole genome shotgun (WGS) entry which is preliminary data.</text>
</comment>
<proteinExistence type="inferred from homology"/>
<dbReference type="GO" id="GO:0052914">
    <property type="term" value="F:16S rRNA (guanine(1207)-N(2))-methyltransferase activity"/>
    <property type="evidence" value="ECO:0007669"/>
    <property type="project" value="UniProtKB-EC"/>
</dbReference>
<feature type="domain" description="Methyltransferase small" evidence="7">
    <location>
        <begin position="164"/>
        <end position="333"/>
    </location>
</feature>
<organism evidence="9 10">
    <name type="scientific">Acinetobacter lwoffii</name>
    <dbReference type="NCBI Taxonomy" id="28090"/>
    <lineage>
        <taxon>Bacteria</taxon>
        <taxon>Pseudomonadati</taxon>
        <taxon>Pseudomonadota</taxon>
        <taxon>Gammaproteobacteria</taxon>
        <taxon>Moraxellales</taxon>
        <taxon>Moraxellaceae</taxon>
        <taxon>Acinetobacter</taxon>
    </lineage>
</organism>
<accession>A0A9D2USB2</accession>
<dbReference type="CDD" id="cd02440">
    <property type="entry name" value="AdoMet_MTases"/>
    <property type="match status" value="1"/>
</dbReference>
<dbReference type="InterPro" id="IPR002052">
    <property type="entry name" value="DNA_methylase_N6_adenine_CS"/>
</dbReference>
<dbReference type="InterPro" id="IPR046977">
    <property type="entry name" value="RsmC/RlmG"/>
</dbReference>
<reference evidence="9" key="1">
    <citation type="journal article" date="2021" name="PeerJ">
        <title>Extensive microbial diversity within the chicken gut microbiome revealed by metagenomics and culture.</title>
        <authorList>
            <person name="Gilroy R."/>
            <person name="Ravi A."/>
            <person name="Getino M."/>
            <person name="Pursley I."/>
            <person name="Horton D.L."/>
            <person name="Alikhan N.F."/>
            <person name="Baker D."/>
            <person name="Gharbi K."/>
            <person name="Hall N."/>
            <person name="Watson M."/>
            <person name="Adriaenssens E.M."/>
            <person name="Foster-Nyarko E."/>
            <person name="Jarju S."/>
            <person name="Secka A."/>
            <person name="Antonio M."/>
            <person name="Oren A."/>
            <person name="Chaudhuri R.R."/>
            <person name="La Ragione R."/>
            <person name="Hildebrand F."/>
            <person name="Pallen M.J."/>
        </authorList>
    </citation>
    <scope>NUCLEOTIDE SEQUENCE</scope>
    <source>
        <strain evidence="9">CHK135-1449</strain>
    </source>
</reference>
<evidence type="ECO:0000256" key="2">
    <source>
        <dbReference type="ARBA" id="ARBA00022552"/>
    </source>
</evidence>